<evidence type="ECO:0000313" key="3">
    <source>
        <dbReference type="Proteomes" id="UP001597063"/>
    </source>
</evidence>
<proteinExistence type="predicted"/>
<dbReference type="RefSeq" id="WP_131755517.1">
    <property type="nucleotide sequence ID" value="NZ_CAACUY010000006.1"/>
</dbReference>
<comment type="caution">
    <text evidence="2">The sequence shown here is derived from an EMBL/GenBank/DDBJ whole genome shotgun (WGS) entry which is preliminary data.</text>
</comment>
<sequence>MRQRTGDQDRPAESVARSSITPSGGAQVPVLYAWDVDGPRGGECGVTDDRDRAISRVTRGLRDAGSGTSGRVRKVVASASGSVEYLELDRVGEARRDEGTGAVVWTGG</sequence>
<name>A0ABW2XHP0_9ACTN</name>
<organism evidence="2 3">
    <name type="scientific">Actinomadura fibrosa</name>
    <dbReference type="NCBI Taxonomy" id="111802"/>
    <lineage>
        <taxon>Bacteria</taxon>
        <taxon>Bacillati</taxon>
        <taxon>Actinomycetota</taxon>
        <taxon>Actinomycetes</taxon>
        <taxon>Streptosporangiales</taxon>
        <taxon>Thermomonosporaceae</taxon>
        <taxon>Actinomadura</taxon>
    </lineage>
</organism>
<keyword evidence="3" id="KW-1185">Reference proteome</keyword>
<feature type="compositionally biased region" description="Basic and acidic residues" evidence="1">
    <location>
        <begin position="1"/>
        <end position="12"/>
    </location>
</feature>
<evidence type="ECO:0000256" key="1">
    <source>
        <dbReference type="SAM" id="MobiDB-lite"/>
    </source>
</evidence>
<gene>
    <name evidence="2" type="ORF">ACFQZM_13540</name>
</gene>
<evidence type="ECO:0000313" key="2">
    <source>
        <dbReference type="EMBL" id="MFD0685529.1"/>
    </source>
</evidence>
<accession>A0ABW2XHP0</accession>
<dbReference type="EMBL" id="JBHTGP010000006">
    <property type="protein sequence ID" value="MFD0685529.1"/>
    <property type="molecule type" value="Genomic_DNA"/>
</dbReference>
<reference evidence="3" key="1">
    <citation type="journal article" date="2019" name="Int. J. Syst. Evol. Microbiol.">
        <title>The Global Catalogue of Microorganisms (GCM) 10K type strain sequencing project: providing services to taxonomists for standard genome sequencing and annotation.</title>
        <authorList>
            <consortium name="The Broad Institute Genomics Platform"/>
            <consortium name="The Broad Institute Genome Sequencing Center for Infectious Disease"/>
            <person name="Wu L."/>
            <person name="Ma J."/>
        </authorList>
    </citation>
    <scope>NUCLEOTIDE SEQUENCE [LARGE SCALE GENOMIC DNA]</scope>
    <source>
        <strain evidence="3">JCM 9371</strain>
    </source>
</reference>
<dbReference type="Proteomes" id="UP001597063">
    <property type="component" value="Unassembled WGS sequence"/>
</dbReference>
<feature type="region of interest" description="Disordered" evidence="1">
    <location>
        <begin position="1"/>
        <end position="27"/>
    </location>
</feature>
<protein>
    <submittedName>
        <fullName evidence="2">Uncharacterized protein</fullName>
    </submittedName>
</protein>